<evidence type="ECO:0000256" key="4">
    <source>
        <dbReference type="ARBA" id="ARBA00022272"/>
    </source>
</evidence>
<dbReference type="InterPro" id="IPR044643">
    <property type="entry name" value="TrpF_fam"/>
</dbReference>
<evidence type="ECO:0000256" key="6">
    <source>
        <dbReference type="ARBA" id="ARBA00022822"/>
    </source>
</evidence>
<keyword evidence="12" id="KW-1185">Reference proteome</keyword>
<dbReference type="GO" id="GO:0000162">
    <property type="term" value="P:L-tryptophan biosynthetic process"/>
    <property type="evidence" value="ECO:0007669"/>
    <property type="project" value="UniProtKB-UniRule"/>
</dbReference>
<dbReference type="UniPathway" id="UPA00035">
    <property type="reaction ID" value="UER00042"/>
</dbReference>
<evidence type="ECO:0000313" key="11">
    <source>
        <dbReference type="EMBL" id="NOL51351.1"/>
    </source>
</evidence>
<evidence type="ECO:0000256" key="5">
    <source>
        <dbReference type="ARBA" id="ARBA00022605"/>
    </source>
</evidence>
<protein>
    <recommendedName>
        <fullName evidence="4 9">N-(5'-phosphoribosyl)anthranilate isomerase</fullName>
        <shortName evidence="9">PRAI</shortName>
        <ecNumber evidence="3 9">5.3.1.24</ecNumber>
    </recommendedName>
</protein>
<comment type="caution">
    <text evidence="11">The sequence shown here is derived from an EMBL/GenBank/DDBJ whole genome shotgun (WGS) entry which is preliminary data.</text>
</comment>
<dbReference type="GO" id="GO:0004640">
    <property type="term" value="F:phosphoribosylanthranilate isomerase activity"/>
    <property type="evidence" value="ECO:0007669"/>
    <property type="project" value="UniProtKB-UniRule"/>
</dbReference>
<dbReference type="Gene3D" id="3.20.20.70">
    <property type="entry name" value="Aldolase class I"/>
    <property type="match status" value="1"/>
</dbReference>
<dbReference type="EC" id="5.3.1.24" evidence="3 9"/>
<dbReference type="AlphaFoldDB" id="A0A849P3Y2"/>
<evidence type="ECO:0000256" key="1">
    <source>
        <dbReference type="ARBA" id="ARBA00001164"/>
    </source>
</evidence>
<evidence type="ECO:0000259" key="10">
    <source>
        <dbReference type="Pfam" id="PF00697"/>
    </source>
</evidence>
<dbReference type="Pfam" id="PF00697">
    <property type="entry name" value="PRAI"/>
    <property type="match status" value="1"/>
</dbReference>
<dbReference type="PANTHER" id="PTHR42894">
    <property type="entry name" value="N-(5'-PHOSPHORIBOSYL)ANTHRANILATE ISOMERASE"/>
    <property type="match status" value="1"/>
</dbReference>
<keyword evidence="7 9" id="KW-0057">Aromatic amino acid biosynthesis</keyword>
<keyword evidence="8 9" id="KW-0413">Isomerase</keyword>
<dbReference type="SUPFAM" id="SSF51366">
    <property type="entry name" value="Ribulose-phoshate binding barrel"/>
    <property type="match status" value="1"/>
</dbReference>
<evidence type="ECO:0000256" key="8">
    <source>
        <dbReference type="ARBA" id="ARBA00023235"/>
    </source>
</evidence>
<evidence type="ECO:0000256" key="9">
    <source>
        <dbReference type="HAMAP-Rule" id="MF_00135"/>
    </source>
</evidence>
<dbReference type="HAMAP" id="MF_00135">
    <property type="entry name" value="PRAI"/>
    <property type="match status" value="1"/>
</dbReference>
<evidence type="ECO:0000313" key="12">
    <source>
        <dbReference type="Proteomes" id="UP000537862"/>
    </source>
</evidence>
<dbReference type="InterPro" id="IPR013785">
    <property type="entry name" value="Aldolase_TIM"/>
</dbReference>
<comment type="similarity">
    <text evidence="9">Belongs to the TrpF family.</text>
</comment>
<gene>
    <name evidence="9" type="primary">trpF</name>
    <name evidence="11" type="ORF">HKX39_04065</name>
</gene>
<keyword evidence="6 9" id="KW-0822">Tryptophan biosynthesis</keyword>
<evidence type="ECO:0000256" key="2">
    <source>
        <dbReference type="ARBA" id="ARBA00004664"/>
    </source>
</evidence>
<dbReference type="PANTHER" id="PTHR42894:SF1">
    <property type="entry name" value="N-(5'-PHOSPHORIBOSYL)ANTHRANILATE ISOMERASE"/>
    <property type="match status" value="1"/>
</dbReference>
<reference evidence="11 12" key="1">
    <citation type="submission" date="2020-05" db="EMBL/GenBank/DDBJ databases">
        <authorList>
            <person name="Niu N."/>
        </authorList>
    </citation>
    <scope>NUCLEOTIDE SEQUENCE [LARGE SCALE GENOMIC DNA]</scope>
    <source>
        <strain evidence="11 12">3340-03</strain>
    </source>
</reference>
<dbReference type="EMBL" id="JABGBN010000002">
    <property type="protein sequence ID" value="NOL51351.1"/>
    <property type="molecule type" value="Genomic_DNA"/>
</dbReference>
<evidence type="ECO:0000256" key="3">
    <source>
        <dbReference type="ARBA" id="ARBA00012572"/>
    </source>
</evidence>
<comment type="catalytic activity">
    <reaction evidence="1 9">
        <text>N-(5-phospho-beta-D-ribosyl)anthranilate = 1-(2-carboxyphenylamino)-1-deoxy-D-ribulose 5-phosphate</text>
        <dbReference type="Rhea" id="RHEA:21540"/>
        <dbReference type="ChEBI" id="CHEBI:18277"/>
        <dbReference type="ChEBI" id="CHEBI:58613"/>
        <dbReference type="EC" id="5.3.1.24"/>
    </reaction>
</comment>
<dbReference type="InterPro" id="IPR001240">
    <property type="entry name" value="PRAI_dom"/>
</dbReference>
<sequence>MQTKVKMCGLRRVEEIQLAHTLGVDAIGFVLYPASKRALSLDEAIALRSSIATPMQLVVLVVNPSVDEVNEIIRRVKPDIIQFHGDESGEFCEQFAYPYWRAVRVGAPELCTADELKHYMAQYPNAQKFLFDAYSSGHYGGSGIRFDLGILDALELDVQRYIIAGGINISNVDEVLGKYPFIDLSSGIEEEAGIKSLTKMRDFMAYIHAQTTDNTV</sequence>
<organism evidence="11 12">
    <name type="scientific">Pelistega suis</name>
    <dbReference type="NCBI Taxonomy" id="1631957"/>
    <lineage>
        <taxon>Bacteria</taxon>
        <taxon>Pseudomonadati</taxon>
        <taxon>Pseudomonadota</taxon>
        <taxon>Betaproteobacteria</taxon>
        <taxon>Burkholderiales</taxon>
        <taxon>Alcaligenaceae</taxon>
        <taxon>Pelistega</taxon>
    </lineage>
</organism>
<feature type="domain" description="N-(5'phosphoribosyl) anthranilate isomerase (PRAI)" evidence="10">
    <location>
        <begin position="5"/>
        <end position="204"/>
    </location>
</feature>
<dbReference type="Proteomes" id="UP000537862">
    <property type="component" value="Unassembled WGS sequence"/>
</dbReference>
<proteinExistence type="inferred from homology"/>
<dbReference type="RefSeq" id="WP_171680037.1">
    <property type="nucleotide sequence ID" value="NZ_JABGBN010000002.1"/>
</dbReference>
<dbReference type="InterPro" id="IPR011060">
    <property type="entry name" value="RibuloseP-bd_barrel"/>
</dbReference>
<accession>A0A849P3Y2</accession>
<name>A0A849P3Y2_9BURK</name>
<dbReference type="CDD" id="cd00405">
    <property type="entry name" value="PRAI"/>
    <property type="match status" value="1"/>
</dbReference>
<keyword evidence="5 9" id="KW-0028">Amino-acid biosynthesis</keyword>
<evidence type="ECO:0000256" key="7">
    <source>
        <dbReference type="ARBA" id="ARBA00023141"/>
    </source>
</evidence>
<comment type="pathway">
    <text evidence="2 9">Amino-acid biosynthesis; L-tryptophan biosynthesis; L-tryptophan from chorismate: step 3/5.</text>
</comment>